<comment type="caution">
    <text evidence="1">The sequence shown here is derived from an EMBL/GenBank/DDBJ whole genome shotgun (WGS) entry which is preliminary data.</text>
</comment>
<evidence type="ECO:0000313" key="1">
    <source>
        <dbReference type="EMBL" id="PIT59209.1"/>
    </source>
</evidence>
<gene>
    <name evidence="1" type="ORF">BHC57_09695</name>
</gene>
<dbReference type="RefSeq" id="WP_100124151.1">
    <property type="nucleotide sequence ID" value="NZ_MEIU01000062.1"/>
</dbReference>
<proteinExistence type="predicted"/>
<name>A0A855FV04_9NEIS</name>
<organism evidence="1 2">
    <name type="scientific">Snodgrassella alvi</name>
    <dbReference type="NCBI Taxonomy" id="1196083"/>
    <lineage>
        <taxon>Bacteria</taxon>
        <taxon>Pseudomonadati</taxon>
        <taxon>Pseudomonadota</taxon>
        <taxon>Betaproteobacteria</taxon>
        <taxon>Neisseriales</taxon>
        <taxon>Neisseriaceae</taxon>
        <taxon>Snodgrassella</taxon>
    </lineage>
</organism>
<sequence length="63" mass="7516">MRKEIDQSQTGFTWDKPINEHNSLYAMMYAGRRHVVQYQSILENFLIKTKSTDLISAFYLETR</sequence>
<dbReference type="Proteomes" id="UP000230463">
    <property type="component" value="Unassembled WGS sequence"/>
</dbReference>
<evidence type="ECO:0000313" key="2">
    <source>
        <dbReference type="Proteomes" id="UP000230463"/>
    </source>
</evidence>
<dbReference type="EMBL" id="MEIU01000062">
    <property type="protein sequence ID" value="PIT59209.1"/>
    <property type="molecule type" value="Genomic_DNA"/>
</dbReference>
<dbReference type="AlphaFoldDB" id="A0A855FV04"/>
<accession>A0A855FV04</accession>
<reference evidence="1 2" key="1">
    <citation type="journal article" date="2017" name="MBio">
        <title>Type VI secretion-mediated competition in the bee gut microbiome.</title>
        <authorList>
            <person name="Steele M.I."/>
            <person name="Kwong W.K."/>
            <person name="Powell J.E."/>
            <person name="Whiteley M."/>
            <person name="Moran N.A."/>
        </authorList>
    </citation>
    <scope>NUCLEOTIDE SEQUENCE [LARGE SCALE GENOMIC DNA]</scope>
    <source>
        <strain evidence="1 2">HK3</strain>
    </source>
</reference>
<protein>
    <submittedName>
        <fullName evidence="1">Uncharacterized protein</fullName>
    </submittedName>
</protein>